<dbReference type="InterPro" id="IPR025671">
    <property type="entry name" value="HXXEE"/>
</dbReference>
<keyword evidence="3" id="KW-1185">Reference proteome</keyword>
<feature type="transmembrane region" description="Helical" evidence="1">
    <location>
        <begin position="36"/>
        <end position="61"/>
    </location>
</feature>
<sequence length="157" mass="17564">MSHAYILWIATFAYALHVVEEYTFDWKGWAEHVLKLPVNWVHFAIVNGVVVVLGISCSQVAWSLPAYSLGLPALMLINATFFHVLPFLTTRGRFSPGLGTAVLLFYPIALWAYYGAYLDGVLTTPTLILSFVVGALLMASPIVMLKLRLLPYFNQNR</sequence>
<feature type="transmembrane region" description="Helical" evidence="1">
    <location>
        <begin position="97"/>
        <end position="114"/>
    </location>
</feature>
<feature type="transmembrane region" description="Helical" evidence="1">
    <location>
        <begin position="67"/>
        <end position="85"/>
    </location>
</feature>
<dbReference type="AlphaFoldDB" id="A0A146GAY6"/>
<protein>
    <recommendedName>
        <fullName evidence="4">HXXEE domain-containing protein</fullName>
    </recommendedName>
</protein>
<comment type="caution">
    <text evidence="2">The sequence shown here is derived from an EMBL/GenBank/DDBJ whole genome shotgun (WGS) entry which is preliminary data.</text>
</comment>
<gene>
    <name evidence="2" type="ORF">TSACC_22807</name>
</gene>
<accession>A0A146GAY6</accession>
<evidence type="ECO:0000313" key="2">
    <source>
        <dbReference type="EMBL" id="GAT34382.1"/>
    </source>
</evidence>
<keyword evidence="1" id="KW-0472">Membrane</keyword>
<name>A0A146GAY6_TERSA</name>
<dbReference type="EMBL" id="BDCO01000002">
    <property type="protein sequence ID" value="GAT34382.1"/>
    <property type="molecule type" value="Genomic_DNA"/>
</dbReference>
<evidence type="ECO:0008006" key="4">
    <source>
        <dbReference type="Google" id="ProtNLM"/>
    </source>
</evidence>
<evidence type="ECO:0000256" key="1">
    <source>
        <dbReference type="SAM" id="Phobius"/>
    </source>
</evidence>
<dbReference type="Proteomes" id="UP000076023">
    <property type="component" value="Unassembled WGS sequence"/>
</dbReference>
<feature type="transmembrane region" description="Helical" evidence="1">
    <location>
        <begin position="126"/>
        <end position="147"/>
    </location>
</feature>
<dbReference type="Pfam" id="PF13787">
    <property type="entry name" value="HXXEE"/>
    <property type="match status" value="1"/>
</dbReference>
<proteinExistence type="predicted"/>
<dbReference type="InParanoid" id="A0A146GAY6"/>
<dbReference type="RefSeq" id="WP_075080766.1">
    <property type="nucleotide sequence ID" value="NZ_BDCO01000002.1"/>
</dbReference>
<evidence type="ECO:0000313" key="3">
    <source>
        <dbReference type="Proteomes" id="UP000076023"/>
    </source>
</evidence>
<keyword evidence="1" id="KW-1133">Transmembrane helix</keyword>
<reference evidence="3" key="1">
    <citation type="journal article" date="2017" name="Genome Announc.">
        <title>Draft Genome Sequence of Terrimicrobium sacchariphilum NM-5T, a Facultative Anaerobic Soil Bacterium of the Class Spartobacteria.</title>
        <authorList>
            <person name="Qiu Y.L."/>
            <person name="Tourlousse D.M."/>
            <person name="Matsuura N."/>
            <person name="Ohashi A."/>
            <person name="Sekiguchi Y."/>
        </authorList>
    </citation>
    <scope>NUCLEOTIDE SEQUENCE [LARGE SCALE GENOMIC DNA]</scope>
    <source>
        <strain evidence="3">NM-5</strain>
    </source>
</reference>
<dbReference type="OrthoDB" id="1494400at2"/>
<feature type="transmembrane region" description="Helical" evidence="1">
    <location>
        <begin position="6"/>
        <end position="24"/>
    </location>
</feature>
<organism evidence="2 3">
    <name type="scientific">Terrimicrobium sacchariphilum</name>
    <dbReference type="NCBI Taxonomy" id="690879"/>
    <lineage>
        <taxon>Bacteria</taxon>
        <taxon>Pseudomonadati</taxon>
        <taxon>Verrucomicrobiota</taxon>
        <taxon>Terrimicrobiia</taxon>
        <taxon>Terrimicrobiales</taxon>
        <taxon>Terrimicrobiaceae</taxon>
        <taxon>Terrimicrobium</taxon>
    </lineage>
</organism>
<keyword evidence="1" id="KW-0812">Transmembrane</keyword>